<accession>A0ABD3AWD3</accession>
<reference evidence="2 3" key="1">
    <citation type="submission" date="2024-11" db="EMBL/GenBank/DDBJ databases">
        <title>A near-complete genome assembly of Cinchona calisaya.</title>
        <authorList>
            <person name="Lian D.C."/>
            <person name="Zhao X.W."/>
            <person name="Wei L."/>
        </authorList>
    </citation>
    <scope>NUCLEOTIDE SEQUENCE [LARGE SCALE GENOMIC DNA]</scope>
    <source>
        <tissue evidence="2">Nenye</tissue>
    </source>
</reference>
<protein>
    <recommendedName>
        <fullName evidence="4">DUF1677 family protein</fullName>
    </recommendedName>
</protein>
<gene>
    <name evidence="2" type="ORF">ACH5RR_003972</name>
</gene>
<dbReference type="PANTHER" id="PTHR33108">
    <property type="entry name" value="OS01G0745000 PROTEIN"/>
    <property type="match status" value="1"/>
</dbReference>
<dbReference type="EMBL" id="JBJUIK010000002">
    <property type="protein sequence ID" value="KAL3535511.1"/>
    <property type="molecule type" value="Genomic_DNA"/>
</dbReference>
<evidence type="ECO:0000256" key="1">
    <source>
        <dbReference type="SAM" id="MobiDB-lite"/>
    </source>
</evidence>
<dbReference type="InterPro" id="IPR012876">
    <property type="entry name" value="DUF1677_pln"/>
</dbReference>
<feature type="compositionally biased region" description="Low complexity" evidence="1">
    <location>
        <begin position="103"/>
        <end position="116"/>
    </location>
</feature>
<evidence type="ECO:0000313" key="2">
    <source>
        <dbReference type="EMBL" id="KAL3535511.1"/>
    </source>
</evidence>
<evidence type="ECO:0000313" key="3">
    <source>
        <dbReference type="Proteomes" id="UP001630127"/>
    </source>
</evidence>
<dbReference type="PANTHER" id="PTHR33108:SF3">
    <property type="entry name" value="DUF1677 FAMILY PROTEIN"/>
    <property type="match status" value="1"/>
</dbReference>
<sequence>MEISSIAEGEVLEFIKCDSCGFTEECTIAYISRIRERYCGMWICGLCIEAVKDEMLRSQRLISTEEALNRHISVCKKFQSITPSTSEHPIFAMGKILRKSLDSPRSVRSSPSSPLPEVNRSSSLVCSGGYFSALS</sequence>
<proteinExistence type="predicted"/>
<feature type="region of interest" description="Disordered" evidence="1">
    <location>
        <begin position="102"/>
        <end position="122"/>
    </location>
</feature>
<keyword evidence="3" id="KW-1185">Reference proteome</keyword>
<organism evidence="2 3">
    <name type="scientific">Cinchona calisaya</name>
    <dbReference type="NCBI Taxonomy" id="153742"/>
    <lineage>
        <taxon>Eukaryota</taxon>
        <taxon>Viridiplantae</taxon>
        <taxon>Streptophyta</taxon>
        <taxon>Embryophyta</taxon>
        <taxon>Tracheophyta</taxon>
        <taxon>Spermatophyta</taxon>
        <taxon>Magnoliopsida</taxon>
        <taxon>eudicotyledons</taxon>
        <taxon>Gunneridae</taxon>
        <taxon>Pentapetalae</taxon>
        <taxon>asterids</taxon>
        <taxon>lamiids</taxon>
        <taxon>Gentianales</taxon>
        <taxon>Rubiaceae</taxon>
        <taxon>Cinchonoideae</taxon>
        <taxon>Cinchoneae</taxon>
        <taxon>Cinchona</taxon>
    </lineage>
</organism>
<evidence type="ECO:0008006" key="4">
    <source>
        <dbReference type="Google" id="ProtNLM"/>
    </source>
</evidence>
<dbReference type="Proteomes" id="UP001630127">
    <property type="component" value="Unassembled WGS sequence"/>
</dbReference>
<name>A0ABD3AWD3_9GENT</name>
<comment type="caution">
    <text evidence="2">The sequence shown here is derived from an EMBL/GenBank/DDBJ whole genome shotgun (WGS) entry which is preliminary data.</text>
</comment>
<dbReference type="AlphaFoldDB" id="A0ABD3AWD3"/>
<dbReference type="Pfam" id="PF07911">
    <property type="entry name" value="DUF1677"/>
    <property type="match status" value="1"/>
</dbReference>